<reference evidence="1" key="1">
    <citation type="journal article" date="2019" name="Sci. Rep.">
        <title>Draft genome of Tanacetum cinerariifolium, the natural source of mosquito coil.</title>
        <authorList>
            <person name="Yamashiro T."/>
            <person name="Shiraishi A."/>
            <person name="Satake H."/>
            <person name="Nakayama K."/>
        </authorList>
    </citation>
    <scope>NUCLEOTIDE SEQUENCE</scope>
</reference>
<feature type="non-terminal residue" evidence="1">
    <location>
        <position position="1"/>
    </location>
</feature>
<keyword evidence="1" id="KW-0695">RNA-directed DNA polymerase</keyword>
<gene>
    <name evidence="1" type="ORF">Tci_647159</name>
</gene>
<comment type="caution">
    <text evidence="1">The sequence shown here is derived from an EMBL/GenBank/DDBJ whole genome shotgun (WGS) entry which is preliminary data.</text>
</comment>
<name>A0A699K515_TANCI</name>
<dbReference type="AlphaFoldDB" id="A0A699K515"/>
<sequence length="73" mass="8027">IIGKDVCKAIQEFFVNRRGGGMTSAEQSIILNIIPFAIGKLPAKYLGVPLITKKINATDCKPLIEKDKNRVLD</sequence>
<keyword evidence="1" id="KW-0808">Transferase</keyword>
<accession>A0A699K515</accession>
<protein>
    <submittedName>
        <fullName evidence="1">RNA-directed DNA polymerase, eukaryota, reverse transcriptase zinc-binding domain protein</fullName>
    </submittedName>
</protein>
<proteinExistence type="predicted"/>
<keyword evidence="1" id="KW-0548">Nucleotidyltransferase</keyword>
<dbReference type="EMBL" id="BKCJ010481181">
    <property type="protein sequence ID" value="GFA75187.1"/>
    <property type="molecule type" value="Genomic_DNA"/>
</dbReference>
<organism evidence="1">
    <name type="scientific">Tanacetum cinerariifolium</name>
    <name type="common">Dalmatian daisy</name>
    <name type="synonym">Chrysanthemum cinerariifolium</name>
    <dbReference type="NCBI Taxonomy" id="118510"/>
    <lineage>
        <taxon>Eukaryota</taxon>
        <taxon>Viridiplantae</taxon>
        <taxon>Streptophyta</taxon>
        <taxon>Embryophyta</taxon>
        <taxon>Tracheophyta</taxon>
        <taxon>Spermatophyta</taxon>
        <taxon>Magnoliopsida</taxon>
        <taxon>eudicotyledons</taxon>
        <taxon>Gunneridae</taxon>
        <taxon>Pentapetalae</taxon>
        <taxon>asterids</taxon>
        <taxon>campanulids</taxon>
        <taxon>Asterales</taxon>
        <taxon>Asteraceae</taxon>
        <taxon>Asteroideae</taxon>
        <taxon>Anthemideae</taxon>
        <taxon>Anthemidinae</taxon>
        <taxon>Tanacetum</taxon>
    </lineage>
</organism>
<dbReference type="GO" id="GO:0003964">
    <property type="term" value="F:RNA-directed DNA polymerase activity"/>
    <property type="evidence" value="ECO:0007669"/>
    <property type="project" value="UniProtKB-KW"/>
</dbReference>
<evidence type="ECO:0000313" key="1">
    <source>
        <dbReference type="EMBL" id="GFA75187.1"/>
    </source>
</evidence>